<dbReference type="AlphaFoldDB" id="A0A146FWY7"/>
<evidence type="ECO:0000313" key="3">
    <source>
        <dbReference type="Proteomes" id="UP000075230"/>
    </source>
</evidence>
<sequence length="1203" mass="135545">MSGELEAEFVREFKDPNHEKGPVTDLESLNVAIRDLEQVVDATPMHSQALVEHLKALRSLVSRLYNMTYYEGGLEKLLELSLQILTTLPEGTHDHEVDLYTTAFILMALHIRTWNLEYLEESLIMLSHARKGEEPANSSELSNDLKNLSLEVERHDPSTNVKRNMEIAVKVLRQCINLTAGRDPLFLRWLDLLYFLLDKLLYYTPGGNDRVPIHQESIRVLYDLANLEILRGDFQIEKLLKIMGHLECLLKDTGDPRFNEEAMAVSGRLLKIIPTTHPQYLTVVYNRGTAYLRQFESTAHVQDALQAIELFRNVIKIPREDSIIYRTAMLNLGIALVWLSKRTVNADLLDEALPILQRAVELEGRGSERVRWTTNIIECLMESGKEAEAIDTAMKVLQSESCPVEIYTMLVTAYGCLYDKTSRLEELNRAIEIGRQGLNALSQELLQHLMFRGTLAAQLLRRYTRSHQLADLEEAIYISRKVIKNVPKGLFSRCKALINLATMLRMRYMCLRNIKDLQESIELQTEVLDTIPYDHPARPNYLRMLSDHIYTRYKDLGDDKDRSRAFALSHEALESVVFDSPYFAHCHFHHCNLLAQCNPPPWSEISSLLSRSWRSPTILPGLQLRMAAMLRDTRRMEKDFDGAYAAAAESIRILRRINPSSLAMGDSQYLIKQYRALGSEACELALRVGKSGTEALQLLERGRAIIIGNLMGTKRDEKELREAHPTLCTEYERLRLAINRAGQGLGLDEIMTNGNSPNQANSIAKFESLVSRIQELPGFENFQKGLTEKQLRTAAGQGTIVAINFNAWRSDAIALSSNGVKVIALTDLNVDTANGWIMKLVDSSGGPSNKEYMELLRWLWQDCVEPILRALDFRPQDSPEDLPRVWWIASGGFTLFPFHAAGDRSRGPTANTLSYVLSSYTSSINTLLEMRKRSPSHLASNSGSPAKLLLVSMPTTPGAADLEGVEQEVAAIKTVLGSSIRMEKLLQPDVDTVMQHLPHSQIVHFACHGVADPINPADSGLLLQTAFATPEQQVLTARAIFESHNVQGQIAYLSACSTAEARVAGLLDEHLHVVSSFQVAGFRHVVGCLWPSDDAVCVEVAVSFYSQLHRSGMQALTDRDVALALHKAVKAISEHKKYEKRPLRWAQYLGASIGFYPQTNRLMNQLGVWTEIEKVVAPLWEGYHFDETGYCMEKSIALQYLQQ</sequence>
<dbReference type="VEuPathDB" id="FungiDB:ASPFODRAFT_142555"/>
<dbReference type="Pfam" id="PF12770">
    <property type="entry name" value="CHAT"/>
    <property type="match status" value="1"/>
</dbReference>
<reference evidence="3" key="2">
    <citation type="submission" date="2016-02" db="EMBL/GenBank/DDBJ databases">
        <title>Genome sequencing of Aspergillus luchuensis NBRC 4314.</title>
        <authorList>
            <person name="Yamada O."/>
        </authorList>
    </citation>
    <scope>NUCLEOTIDE SEQUENCE [LARGE SCALE GENOMIC DNA]</scope>
    <source>
        <strain evidence="3">RIB 2604</strain>
    </source>
</reference>
<evidence type="ECO:0000259" key="1">
    <source>
        <dbReference type="Pfam" id="PF12770"/>
    </source>
</evidence>
<name>A0A146FWY7_ASPKA</name>
<accession>A0A146FWY7</accession>
<dbReference type="EMBL" id="BCWF01000030">
    <property type="protein sequence ID" value="GAT29817.1"/>
    <property type="molecule type" value="Genomic_DNA"/>
</dbReference>
<dbReference type="Gene3D" id="1.25.40.10">
    <property type="entry name" value="Tetratricopeptide repeat domain"/>
    <property type="match status" value="1"/>
</dbReference>
<dbReference type="InterPro" id="IPR011990">
    <property type="entry name" value="TPR-like_helical_dom_sf"/>
</dbReference>
<dbReference type="InterPro" id="IPR024983">
    <property type="entry name" value="CHAT_dom"/>
</dbReference>
<gene>
    <name evidence="2" type="ORF">RIB2604_03101510</name>
</gene>
<comment type="caution">
    <text evidence="2">The sequence shown here is derived from an EMBL/GenBank/DDBJ whole genome shotgun (WGS) entry which is preliminary data.</text>
</comment>
<organism evidence="2 3">
    <name type="scientific">Aspergillus kawachii</name>
    <name type="common">White koji mold</name>
    <name type="synonym">Aspergillus awamori var. kawachi</name>
    <dbReference type="NCBI Taxonomy" id="1069201"/>
    <lineage>
        <taxon>Eukaryota</taxon>
        <taxon>Fungi</taxon>
        <taxon>Dikarya</taxon>
        <taxon>Ascomycota</taxon>
        <taxon>Pezizomycotina</taxon>
        <taxon>Eurotiomycetes</taxon>
        <taxon>Eurotiomycetidae</taxon>
        <taxon>Eurotiales</taxon>
        <taxon>Aspergillaceae</taxon>
        <taxon>Aspergillus</taxon>
        <taxon>Aspergillus subgen. Circumdati</taxon>
    </lineage>
</organism>
<feature type="domain" description="CHAT" evidence="1">
    <location>
        <begin position="854"/>
        <end position="1148"/>
    </location>
</feature>
<proteinExistence type="predicted"/>
<reference evidence="2 3" key="1">
    <citation type="journal article" date="2016" name="DNA Res.">
        <title>Genome sequence of Aspergillus luchuensis NBRC 4314.</title>
        <authorList>
            <person name="Yamada O."/>
            <person name="Machida M."/>
            <person name="Hosoyama A."/>
            <person name="Goto M."/>
            <person name="Takahashi T."/>
            <person name="Futagami T."/>
            <person name="Yamagata Y."/>
            <person name="Takeuchi M."/>
            <person name="Kobayashi T."/>
            <person name="Koike H."/>
            <person name="Abe K."/>
            <person name="Asai K."/>
            <person name="Arita M."/>
            <person name="Fujita N."/>
            <person name="Fukuda K."/>
            <person name="Higa K."/>
            <person name="Horikawa H."/>
            <person name="Ishikawa T."/>
            <person name="Jinno K."/>
            <person name="Kato Y."/>
            <person name="Kirimura K."/>
            <person name="Mizutani O."/>
            <person name="Nakasone K."/>
            <person name="Sano M."/>
            <person name="Shiraishi Y."/>
            <person name="Tsukahara M."/>
            <person name="Gomi K."/>
        </authorList>
    </citation>
    <scope>NUCLEOTIDE SEQUENCE [LARGE SCALE GENOMIC DNA]</scope>
    <source>
        <strain evidence="2 3">RIB 2604</strain>
    </source>
</reference>
<dbReference type="SUPFAM" id="SSF48452">
    <property type="entry name" value="TPR-like"/>
    <property type="match status" value="1"/>
</dbReference>
<protein>
    <recommendedName>
        <fullName evidence="1">CHAT domain-containing protein</fullName>
    </recommendedName>
</protein>
<dbReference type="Proteomes" id="UP000075230">
    <property type="component" value="Unassembled WGS sequence"/>
</dbReference>
<evidence type="ECO:0000313" key="2">
    <source>
        <dbReference type="EMBL" id="GAT29817.1"/>
    </source>
</evidence>